<organism evidence="1 2">
    <name type="scientific">Flavobacterium cupreum</name>
    <dbReference type="NCBI Taxonomy" id="2133766"/>
    <lineage>
        <taxon>Bacteria</taxon>
        <taxon>Pseudomonadati</taxon>
        <taxon>Bacteroidota</taxon>
        <taxon>Flavobacteriia</taxon>
        <taxon>Flavobacteriales</taxon>
        <taxon>Flavobacteriaceae</taxon>
        <taxon>Flavobacterium</taxon>
    </lineage>
</organism>
<dbReference type="EMBL" id="QWDM01000003">
    <property type="protein sequence ID" value="RUT71507.1"/>
    <property type="molecule type" value="Genomic_DNA"/>
</dbReference>
<gene>
    <name evidence="1" type="ORF">D0817_06420</name>
</gene>
<dbReference type="Proteomes" id="UP000288102">
    <property type="component" value="Unassembled WGS sequence"/>
</dbReference>
<evidence type="ECO:0000313" key="1">
    <source>
        <dbReference type="EMBL" id="RUT71507.1"/>
    </source>
</evidence>
<accession>A0A434AAY1</accession>
<protein>
    <submittedName>
        <fullName evidence="1">Uncharacterized protein</fullName>
    </submittedName>
</protein>
<name>A0A434AAY1_9FLAO</name>
<sequence>MIIGLELLQIKLLATSSLSILKLQVGGQLKREVKYNSTIGYSLIVFIETTDNTQDLYIPIATRVEMENLVKV</sequence>
<keyword evidence="2" id="KW-1185">Reference proteome</keyword>
<comment type="caution">
    <text evidence="1">The sequence shown here is derived from an EMBL/GenBank/DDBJ whole genome shotgun (WGS) entry which is preliminary data.</text>
</comment>
<reference evidence="2" key="1">
    <citation type="journal article" date="2019" name="Syst. Appl. Microbiol.">
        <title>Flavobacterium circumlabens sp. nov. and Flavobacterium cupreum sp. nov., two psychrotrophic species isolated from Antarctic environmental samples.</title>
        <authorList>
            <person name="Kralova S."/>
            <person name="Busse H.-J."/>
            <person name="Svec P."/>
            <person name="Maslanova I."/>
            <person name="Stankova E."/>
            <person name="Bartak M."/>
            <person name="Sedlacek I."/>
        </authorList>
    </citation>
    <scope>NUCLEOTIDE SEQUENCE [LARGE SCALE GENOMIC DNA]</scope>
    <source>
        <strain evidence="2">CCM 8825</strain>
    </source>
</reference>
<proteinExistence type="predicted"/>
<dbReference type="AlphaFoldDB" id="A0A434AAY1"/>
<evidence type="ECO:0000313" key="2">
    <source>
        <dbReference type="Proteomes" id="UP000288102"/>
    </source>
</evidence>